<dbReference type="RefSeq" id="WP_229902498.1">
    <property type="nucleotide sequence ID" value="NZ_BNAW01000003.1"/>
</dbReference>
<gene>
    <name evidence="3" type="ORF">GCM10017567_11990</name>
</gene>
<keyword evidence="2" id="KW-0349">Heme</keyword>
<dbReference type="Pfam" id="PF00067">
    <property type="entry name" value="p450"/>
    <property type="match status" value="1"/>
</dbReference>
<dbReference type="PRINTS" id="PR00359">
    <property type="entry name" value="BP450"/>
</dbReference>
<dbReference type="SUPFAM" id="SSF48264">
    <property type="entry name" value="Cytochrome P450"/>
    <property type="match status" value="1"/>
</dbReference>
<reference evidence="4" key="1">
    <citation type="journal article" date="2019" name="Int. J. Syst. Evol. Microbiol.">
        <title>The Global Catalogue of Microorganisms (GCM) 10K type strain sequencing project: providing services to taxonomists for standard genome sequencing and annotation.</title>
        <authorList>
            <consortium name="The Broad Institute Genomics Platform"/>
            <consortium name="The Broad Institute Genome Sequencing Center for Infectious Disease"/>
            <person name="Wu L."/>
            <person name="Ma J."/>
        </authorList>
    </citation>
    <scope>NUCLEOTIDE SEQUENCE [LARGE SCALE GENOMIC DNA]</scope>
    <source>
        <strain evidence="4">CGMCC 4.7680</strain>
    </source>
</reference>
<dbReference type="EMBL" id="BNAW01000003">
    <property type="protein sequence ID" value="GHF98798.1"/>
    <property type="molecule type" value="Genomic_DNA"/>
</dbReference>
<keyword evidence="2" id="KW-0503">Monooxygenase</keyword>
<evidence type="ECO:0000313" key="4">
    <source>
        <dbReference type="Proteomes" id="UP000649955"/>
    </source>
</evidence>
<keyword evidence="4" id="KW-1185">Reference proteome</keyword>
<dbReference type="InterPro" id="IPR036396">
    <property type="entry name" value="Cyt_P450_sf"/>
</dbReference>
<dbReference type="PROSITE" id="PS00086">
    <property type="entry name" value="CYTOCHROME_P450"/>
    <property type="match status" value="1"/>
</dbReference>
<organism evidence="3 4">
    <name type="scientific">Amycolatopsis bullii</name>
    <dbReference type="NCBI Taxonomy" id="941987"/>
    <lineage>
        <taxon>Bacteria</taxon>
        <taxon>Bacillati</taxon>
        <taxon>Actinomycetota</taxon>
        <taxon>Actinomycetes</taxon>
        <taxon>Pseudonocardiales</taxon>
        <taxon>Pseudonocardiaceae</taxon>
        <taxon>Amycolatopsis</taxon>
    </lineage>
</organism>
<keyword evidence="2" id="KW-0479">Metal-binding</keyword>
<name>A0ABQ3K251_9PSEU</name>
<dbReference type="Gene3D" id="1.10.630.10">
    <property type="entry name" value="Cytochrome P450"/>
    <property type="match status" value="1"/>
</dbReference>
<dbReference type="InterPro" id="IPR001128">
    <property type="entry name" value="Cyt_P450"/>
</dbReference>
<evidence type="ECO:0000256" key="1">
    <source>
        <dbReference type="ARBA" id="ARBA00010617"/>
    </source>
</evidence>
<dbReference type="PANTHER" id="PTHR46696">
    <property type="entry name" value="P450, PUTATIVE (EUROFUNG)-RELATED"/>
    <property type="match status" value="1"/>
</dbReference>
<keyword evidence="2" id="KW-0560">Oxidoreductase</keyword>
<keyword evidence="2" id="KW-0408">Iron</keyword>
<accession>A0ABQ3K251</accession>
<evidence type="ECO:0000313" key="3">
    <source>
        <dbReference type="EMBL" id="GHF98798.1"/>
    </source>
</evidence>
<dbReference type="PANTHER" id="PTHR46696:SF4">
    <property type="entry name" value="BIOTIN BIOSYNTHESIS CYTOCHROME P450"/>
    <property type="match status" value="1"/>
</dbReference>
<dbReference type="InterPro" id="IPR002397">
    <property type="entry name" value="Cyt_P450_B"/>
</dbReference>
<dbReference type="InterPro" id="IPR017972">
    <property type="entry name" value="Cyt_P450_CS"/>
</dbReference>
<sequence length="398" mass="44056">MGAGEFLDLTDPATFVRHEPRDYWQEIRSQHPIYWHDSPGDLPGFWVVTRFSDIQTAYRNAKFLSSARGTVLDVLLHGNDSASGKMLAVTDRPRHQQLRNLMLRAFSPKVLGPVVERVEQRTRSLVASVVDVGTFDFAAEVAEHIPMTTICDLLSIPDGDRAELLRWNKLALSADSEEVDDLDSLIARNDIVSYFMDLAKHRRENPGDDVITMIASTQVDGELLSDEEVALNCYSLILGGDESSRMSAIGGVKALAENPGQWAALRAGVASLDDAVEEVLRWVTPAMHFARTALIDLEIAGQKIRAGDIVTLWNTSANDDETVFPDPRTFDLARKSSKHLTFGHGPHFCVGAFLGRAELRALLSSLAESVRSIELDGNPSRIYSNFLFGYSSLPVNFR</sequence>
<comment type="caution">
    <text evidence="3">The sequence shown here is derived from an EMBL/GenBank/DDBJ whole genome shotgun (WGS) entry which is preliminary data.</text>
</comment>
<dbReference type="Proteomes" id="UP000649955">
    <property type="component" value="Unassembled WGS sequence"/>
</dbReference>
<comment type="similarity">
    <text evidence="1 2">Belongs to the cytochrome P450 family.</text>
</comment>
<proteinExistence type="inferred from homology"/>
<protein>
    <submittedName>
        <fullName evidence="3">Cytochrome P450</fullName>
    </submittedName>
</protein>
<dbReference type="CDD" id="cd11033">
    <property type="entry name" value="CYP142-like"/>
    <property type="match status" value="1"/>
</dbReference>
<evidence type="ECO:0000256" key="2">
    <source>
        <dbReference type="RuleBase" id="RU000461"/>
    </source>
</evidence>